<organism evidence="1 2">
    <name type="scientific">Trifolium medium</name>
    <dbReference type="NCBI Taxonomy" id="97028"/>
    <lineage>
        <taxon>Eukaryota</taxon>
        <taxon>Viridiplantae</taxon>
        <taxon>Streptophyta</taxon>
        <taxon>Embryophyta</taxon>
        <taxon>Tracheophyta</taxon>
        <taxon>Spermatophyta</taxon>
        <taxon>Magnoliopsida</taxon>
        <taxon>eudicotyledons</taxon>
        <taxon>Gunneridae</taxon>
        <taxon>Pentapetalae</taxon>
        <taxon>rosids</taxon>
        <taxon>fabids</taxon>
        <taxon>Fabales</taxon>
        <taxon>Fabaceae</taxon>
        <taxon>Papilionoideae</taxon>
        <taxon>50 kb inversion clade</taxon>
        <taxon>NPAAA clade</taxon>
        <taxon>Hologalegina</taxon>
        <taxon>IRL clade</taxon>
        <taxon>Trifolieae</taxon>
        <taxon>Trifolium</taxon>
    </lineage>
</organism>
<sequence>MQACTANDDYCRHYRLDPGHG</sequence>
<name>A0A392VZL4_9FABA</name>
<accession>A0A392VZL4</accession>
<dbReference type="AlphaFoldDB" id="A0A392VZL4"/>
<evidence type="ECO:0000313" key="1">
    <source>
        <dbReference type="EMBL" id="MCI92939.1"/>
    </source>
</evidence>
<proteinExistence type="predicted"/>
<dbReference type="EMBL" id="LXQA011315301">
    <property type="protein sequence ID" value="MCI92939.1"/>
    <property type="molecule type" value="Genomic_DNA"/>
</dbReference>
<comment type="caution">
    <text evidence="1">The sequence shown here is derived from an EMBL/GenBank/DDBJ whole genome shotgun (WGS) entry which is preliminary data.</text>
</comment>
<protein>
    <submittedName>
        <fullName evidence="1">Uncharacterized protein</fullName>
    </submittedName>
</protein>
<keyword evidence="2" id="KW-1185">Reference proteome</keyword>
<dbReference type="Proteomes" id="UP000265520">
    <property type="component" value="Unassembled WGS sequence"/>
</dbReference>
<reference evidence="1 2" key="1">
    <citation type="journal article" date="2018" name="Front. Plant Sci.">
        <title>Red Clover (Trifolium pratense) and Zigzag Clover (T. medium) - A Picture of Genomic Similarities and Differences.</title>
        <authorList>
            <person name="Dluhosova J."/>
            <person name="Istvanek J."/>
            <person name="Nedelnik J."/>
            <person name="Repkova J."/>
        </authorList>
    </citation>
    <scope>NUCLEOTIDE SEQUENCE [LARGE SCALE GENOMIC DNA]</scope>
    <source>
        <strain evidence="2">cv. 10/8</strain>
        <tissue evidence="1">Leaf</tissue>
    </source>
</reference>
<feature type="non-terminal residue" evidence="1">
    <location>
        <position position="21"/>
    </location>
</feature>
<evidence type="ECO:0000313" key="2">
    <source>
        <dbReference type="Proteomes" id="UP000265520"/>
    </source>
</evidence>